<evidence type="ECO:0000313" key="3">
    <source>
        <dbReference type="Proteomes" id="UP000540490"/>
    </source>
</evidence>
<feature type="transmembrane region" description="Helical" evidence="1">
    <location>
        <begin position="165"/>
        <end position="186"/>
    </location>
</feature>
<name>A0ABR6F9P9_9PROT</name>
<accession>A0ABR6F9P9</accession>
<dbReference type="Pfam" id="PF04632">
    <property type="entry name" value="FUSC"/>
    <property type="match status" value="1"/>
</dbReference>
<gene>
    <name evidence="2" type="ORF">HLH25_12270</name>
</gene>
<keyword evidence="1" id="KW-0812">Transmembrane</keyword>
<evidence type="ECO:0000256" key="1">
    <source>
        <dbReference type="SAM" id="Phobius"/>
    </source>
</evidence>
<dbReference type="Proteomes" id="UP000540490">
    <property type="component" value="Unassembled WGS sequence"/>
</dbReference>
<feature type="transmembrane region" description="Helical" evidence="1">
    <location>
        <begin position="134"/>
        <end position="153"/>
    </location>
</feature>
<comment type="caution">
    <text evidence="2">The sequence shown here is derived from an EMBL/GenBank/DDBJ whole genome shotgun (WGS) entry which is preliminary data.</text>
</comment>
<dbReference type="EMBL" id="JABEQN010000014">
    <property type="protein sequence ID" value="MBB2194397.1"/>
    <property type="molecule type" value="Genomic_DNA"/>
</dbReference>
<dbReference type="InterPro" id="IPR006726">
    <property type="entry name" value="PHBA_efflux_AaeB/fusaric-R"/>
</dbReference>
<reference evidence="2 3" key="1">
    <citation type="submission" date="2020-04" db="EMBL/GenBank/DDBJ databases">
        <title>Description of novel Gluconacetobacter.</title>
        <authorList>
            <person name="Sombolestani A."/>
        </authorList>
    </citation>
    <scope>NUCLEOTIDE SEQUENCE [LARGE SCALE GENOMIC DNA]</scope>
    <source>
        <strain evidence="2 3">LMG 1728</strain>
    </source>
</reference>
<keyword evidence="1" id="KW-0472">Membrane</keyword>
<evidence type="ECO:0000313" key="2">
    <source>
        <dbReference type="EMBL" id="MBB2194397.1"/>
    </source>
</evidence>
<keyword evidence="3" id="KW-1185">Reference proteome</keyword>
<protein>
    <submittedName>
        <fullName evidence="2">FUSC family protein</fullName>
    </submittedName>
</protein>
<proteinExistence type="predicted"/>
<organism evidence="2 3">
    <name type="scientific">Gluconacetobacter dulcium</name>
    <dbReference type="NCBI Taxonomy" id="2729096"/>
    <lineage>
        <taxon>Bacteria</taxon>
        <taxon>Pseudomonadati</taxon>
        <taxon>Pseudomonadota</taxon>
        <taxon>Alphaproteobacteria</taxon>
        <taxon>Acetobacterales</taxon>
        <taxon>Acetobacteraceae</taxon>
        <taxon>Gluconacetobacter</taxon>
    </lineage>
</organism>
<feature type="transmembrane region" description="Helical" evidence="1">
    <location>
        <begin position="83"/>
        <end position="102"/>
    </location>
</feature>
<keyword evidence="1" id="KW-1133">Transmembrane helix</keyword>
<feature type="transmembrane region" description="Helical" evidence="1">
    <location>
        <begin position="108"/>
        <end position="127"/>
    </location>
</feature>
<dbReference type="RefSeq" id="WP_182974331.1">
    <property type="nucleotide sequence ID" value="NZ_JABEQN010000014.1"/>
</dbReference>
<sequence length="418" mass="44627">MPGCPSSLRRPVSFGGVPDFSSVRWLVAPRLAALGFSVRTTVAALLALAIAFQMELGEPQWAPMTVWIVAQGTRGESISKARWRIVGTLAGIVSAVALIAAVPQQAWLFFPLLAGWIGLCTALGTLVHNFRSYAFVLTAYTCAIVSLSAVDASDQVFDLAMARGTYILLGVVCEMAVAAVFVPNVAGRARETVRARLQEIISQSAAAVRAILLHRSPPESDLHRILSLAFTLNDRIEFSAIEAGPGESVVRYARGTLGQVVRFTSRGLGMRSRLAAVGNVTTASKDILRAVVDLLERMPGDLGDPVRTVTLHGEVQALYARCSAAGQPTLRLAGTGSEADSAVDDRIMLQGLALLLMELVHMLGCYAADPAEMQSPVPFRLVRPADWRATIANGARSFIAVIVAVLIWEVTAWPEGAV</sequence>